<evidence type="ECO:0000313" key="9">
    <source>
        <dbReference type="Proteomes" id="UP000186817"/>
    </source>
</evidence>
<dbReference type="GO" id="GO:0001518">
    <property type="term" value="C:voltage-gated sodium channel complex"/>
    <property type="evidence" value="ECO:0007669"/>
    <property type="project" value="TreeGrafter"/>
</dbReference>
<keyword evidence="9" id="KW-1185">Reference proteome</keyword>
<proteinExistence type="predicted"/>
<dbReference type="EMBL" id="LSRX01000082">
    <property type="protein sequence ID" value="OLQ10245.1"/>
    <property type="molecule type" value="Genomic_DNA"/>
</dbReference>
<feature type="transmembrane region" description="Helical" evidence="6">
    <location>
        <begin position="781"/>
        <end position="808"/>
    </location>
</feature>
<dbReference type="InterPro" id="IPR043203">
    <property type="entry name" value="VGCC_Ca_Na"/>
</dbReference>
<reference evidence="8 9" key="1">
    <citation type="submission" date="2016-02" db="EMBL/GenBank/DDBJ databases">
        <title>Genome analysis of coral dinoflagellate symbionts highlights evolutionary adaptations to a symbiotic lifestyle.</title>
        <authorList>
            <person name="Aranda M."/>
            <person name="Li Y."/>
            <person name="Liew Y.J."/>
            <person name="Baumgarten S."/>
            <person name="Simakov O."/>
            <person name="Wilson M."/>
            <person name="Piel J."/>
            <person name="Ashoor H."/>
            <person name="Bougouffa S."/>
            <person name="Bajic V.B."/>
            <person name="Ryu T."/>
            <person name="Ravasi T."/>
            <person name="Bayer T."/>
            <person name="Micklem G."/>
            <person name="Kim H."/>
            <person name="Bhak J."/>
            <person name="Lajeunesse T.C."/>
            <person name="Voolstra C.R."/>
        </authorList>
    </citation>
    <scope>NUCLEOTIDE SEQUENCE [LARGE SCALE GENOMIC DNA]</scope>
    <source>
        <strain evidence="8 9">CCMP2467</strain>
    </source>
</reference>
<dbReference type="PANTHER" id="PTHR10037">
    <property type="entry name" value="VOLTAGE-GATED CATION CHANNEL CALCIUM AND SODIUM"/>
    <property type="match status" value="1"/>
</dbReference>
<feature type="compositionally biased region" description="Basic residues" evidence="5">
    <location>
        <begin position="235"/>
        <end position="245"/>
    </location>
</feature>
<name>A0A1Q9ES40_SYMMI</name>
<keyword evidence="3 6" id="KW-1133">Transmembrane helix</keyword>
<feature type="compositionally biased region" description="Basic and acidic residues" evidence="5">
    <location>
        <begin position="246"/>
        <end position="256"/>
    </location>
</feature>
<dbReference type="Gene3D" id="1.20.120.350">
    <property type="entry name" value="Voltage-gated potassium channels. Chain C"/>
    <property type="match status" value="1"/>
</dbReference>
<feature type="compositionally biased region" description="Basic and acidic residues" evidence="5">
    <location>
        <begin position="1019"/>
        <end position="1038"/>
    </location>
</feature>
<comment type="caution">
    <text evidence="8">The sequence shown here is derived from an EMBL/GenBank/DDBJ whole genome shotgun (WGS) entry which is preliminary data.</text>
</comment>
<evidence type="ECO:0000256" key="4">
    <source>
        <dbReference type="ARBA" id="ARBA00023136"/>
    </source>
</evidence>
<accession>A0A1Q9ES40</accession>
<dbReference type="PANTHER" id="PTHR10037:SF62">
    <property type="entry name" value="SODIUM CHANNEL PROTEIN 60E"/>
    <property type="match status" value="1"/>
</dbReference>
<comment type="subcellular location">
    <subcellularLocation>
        <location evidence="1">Membrane</location>
        <topology evidence="1">Multi-pass membrane protein</topology>
    </subcellularLocation>
</comment>
<feature type="compositionally biased region" description="Low complexity" evidence="5">
    <location>
        <begin position="274"/>
        <end position="290"/>
    </location>
</feature>
<keyword evidence="2 6" id="KW-0812">Transmembrane</keyword>
<evidence type="ECO:0000259" key="7">
    <source>
        <dbReference type="PROSITE" id="PS50222"/>
    </source>
</evidence>
<dbReference type="PROSITE" id="PS50222">
    <property type="entry name" value="EF_HAND_2"/>
    <property type="match status" value="1"/>
</dbReference>
<protein>
    <submittedName>
        <fullName evidence="8">Cation channel sperm-associated protein 1</fullName>
    </submittedName>
</protein>
<feature type="region of interest" description="Disordered" evidence="5">
    <location>
        <begin position="204"/>
        <end position="290"/>
    </location>
</feature>
<evidence type="ECO:0000256" key="6">
    <source>
        <dbReference type="SAM" id="Phobius"/>
    </source>
</evidence>
<dbReference type="InterPro" id="IPR005821">
    <property type="entry name" value="Ion_trans_dom"/>
</dbReference>
<feature type="compositionally biased region" description="Basic and acidic residues" evidence="5">
    <location>
        <begin position="324"/>
        <end position="334"/>
    </location>
</feature>
<evidence type="ECO:0000256" key="2">
    <source>
        <dbReference type="ARBA" id="ARBA00022692"/>
    </source>
</evidence>
<dbReference type="SUPFAM" id="SSF81324">
    <property type="entry name" value="Voltage-gated potassium channels"/>
    <property type="match status" value="1"/>
</dbReference>
<dbReference type="GO" id="GO:0005248">
    <property type="term" value="F:voltage-gated sodium channel activity"/>
    <property type="evidence" value="ECO:0007669"/>
    <property type="project" value="TreeGrafter"/>
</dbReference>
<dbReference type="InterPro" id="IPR027359">
    <property type="entry name" value="Volt_channel_dom_sf"/>
</dbReference>
<sequence>MARSRSPVPRRSTVSPDIFWEPLTAEETQACRVLRKSCSDAAELIEDFSPSCEDSSEEVVEEVSPSTSSSSDGVQFLHSFGPGMLTPSAPTPRPASTAMPACVREQLQEERDLVNYSDQKSAYACLDYALSRGSRGGYFDAMYSTAKDSMEDEADEDDFIMGELVDELALDDLLVEDKQDFRMVADAVQKRRIQSVQQTWQAIKKSQRAKAKAKARAKAKGKAKGKGKDNGSMRKFLRPRVRKRPRAPDENGREGSEPQADDQDVDMEGSVPGSRSISLSRSLTTTWRQEPGPAAVVPEEVAAMPLPATGDRVVVPRGPQQSQRQRDRDTRGVRRPVECAECPKVAGDTKNDPNPESWWHAQSNLDSPMPTEGAIGRKSMASLDSEEAAKALAIACSVGSQEDRNGGIEHGDSRLSGMAGLSQAEIRAIRHRLRVRLGKISSMKLVSGKHDAVSGLGLTSYTVEDMNDLVNHLATFVGLDFEDLPEEKGWGGTIGMDSMSTGISMFGFGGASERQKDFSEPIWEWPTLKDRLHHSNTASSHTSAEKHERCNYNLVPRQVLIEVMMAQEGDPWIHDIHKRIFGAKLLQQFKAADVSRVEIGLTCPHTLAISDQTLHRKHGEAIKEILLAGDTNRLVAELTFVRINDLAAPPDEVSLLTYLEPFVGLVIVANGIMIGFQTSLEYENWSGWVYVEIVFACILLLELLLRLRLLKCRDFWCGAERLWNWFDAFLGAMAITDAALQLIWQASTEMDGANLLRFCRLLRLARIVKVFRLKFMRDLRLMIKGLVAGVWTLSLAFLLLAAVLYVIAGFTTVAIGRHARLRELGLQVYFTNIPMSMFTAFRCFTGECDHHVDMSRLTLTPSATLLTDDEIHENIQITKDLFLLVIQDRGVQGLMDELELPQERARLFEVIDADGSGTLHIAELVHGLLKIRGEANKSDLVAPLLATQSVQNMVAGLRDSTSTALEAMQAEVLRQLQELPQRIYLQSASHGTCSCPRVHTEAARSAILSQPRSLGAKGLDVKPPRQPRVVEREEEPTPHEQSSAG</sequence>
<dbReference type="OrthoDB" id="437114at2759"/>
<dbReference type="AlphaFoldDB" id="A0A1Q9ES40"/>
<feature type="region of interest" description="Disordered" evidence="5">
    <location>
        <begin position="1009"/>
        <end position="1045"/>
    </location>
</feature>
<feature type="transmembrane region" description="Helical" evidence="6">
    <location>
        <begin position="688"/>
        <end position="705"/>
    </location>
</feature>
<dbReference type="GO" id="GO:0005509">
    <property type="term" value="F:calcium ion binding"/>
    <property type="evidence" value="ECO:0007669"/>
    <property type="project" value="InterPro"/>
</dbReference>
<dbReference type="Proteomes" id="UP000186817">
    <property type="component" value="Unassembled WGS sequence"/>
</dbReference>
<gene>
    <name evidence="8" type="primary">CATSPER1</name>
    <name evidence="8" type="ORF">AK812_SmicGene6074</name>
</gene>
<dbReference type="Pfam" id="PF00520">
    <property type="entry name" value="Ion_trans"/>
    <property type="match status" value="1"/>
</dbReference>
<keyword evidence="4 6" id="KW-0472">Membrane</keyword>
<organism evidence="8 9">
    <name type="scientific">Symbiodinium microadriaticum</name>
    <name type="common">Dinoflagellate</name>
    <name type="synonym">Zooxanthella microadriatica</name>
    <dbReference type="NCBI Taxonomy" id="2951"/>
    <lineage>
        <taxon>Eukaryota</taxon>
        <taxon>Sar</taxon>
        <taxon>Alveolata</taxon>
        <taxon>Dinophyceae</taxon>
        <taxon>Suessiales</taxon>
        <taxon>Symbiodiniaceae</taxon>
        <taxon>Symbiodinium</taxon>
    </lineage>
</organism>
<feature type="region of interest" description="Disordered" evidence="5">
    <location>
        <begin position="307"/>
        <end position="334"/>
    </location>
</feature>
<feature type="region of interest" description="Disordered" evidence="5">
    <location>
        <begin position="49"/>
        <end position="72"/>
    </location>
</feature>
<evidence type="ECO:0000256" key="1">
    <source>
        <dbReference type="ARBA" id="ARBA00004141"/>
    </source>
</evidence>
<dbReference type="InterPro" id="IPR002048">
    <property type="entry name" value="EF_hand_dom"/>
</dbReference>
<feature type="domain" description="EF-hand" evidence="7">
    <location>
        <begin position="899"/>
        <end position="934"/>
    </location>
</feature>
<feature type="compositionally biased region" description="Low complexity" evidence="5">
    <location>
        <begin position="62"/>
        <end position="72"/>
    </location>
</feature>
<evidence type="ECO:0000256" key="3">
    <source>
        <dbReference type="ARBA" id="ARBA00022989"/>
    </source>
</evidence>
<evidence type="ECO:0000313" key="8">
    <source>
        <dbReference type="EMBL" id="OLQ10245.1"/>
    </source>
</evidence>
<evidence type="ECO:0000256" key="5">
    <source>
        <dbReference type="SAM" id="MobiDB-lite"/>
    </source>
</evidence>
<feature type="compositionally biased region" description="Basic residues" evidence="5">
    <location>
        <begin position="205"/>
        <end position="225"/>
    </location>
</feature>
<feature type="compositionally biased region" description="Low complexity" evidence="5">
    <location>
        <begin position="307"/>
        <end position="323"/>
    </location>
</feature>